<comment type="caution">
    <text evidence="1">The sequence shown here is derived from an EMBL/GenBank/DDBJ whole genome shotgun (WGS) entry which is preliminary data.</text>
</comment>
<proteinExistence type="predicted"/>
<protein>
    <submittedName>
        <fullName evidence="1">Uncharacterized protein</fullName>
    </submittedName>
</protein>
<name>A0ABT1FQK2_9BACT</name>
<dbReference type="RefSeq" id="WP_253529297.1">
    <property type="nucleotide sequence ID" value="NZ_JAMZEL010000006.1"/>
</dbReference>
<organism evidence="1 2">
    <name type="scientific">Runella salmonicolor</name>
    <dbReference type="NCBI Taxonomy" id="2950278"/>
    <lineage>
        <taxon>Bacteria</taxon>
        <taxon>Pseudomonadati</taxon>
        <taxon>Bacteroidota</taxon>
        <taxon>Cytophagia</taxon>
        <taxon>Cytophagales</taxon>
        <taxon>Spirosomataceae</taxon>
        <taxon>Runella</taxon>
    </lineage>
</organism>
<accession>A0ABT1FQK2</accession>
<sequence length="68" mass="8127">MKRLFIKRDEIMQITGWGKTKTGEVCQNIRFNYDYPPNRKDILVKDFANYLDLNELDIQESLQSSTKR</sequence>
<dbReference type="Proteomes" id="UP001204772">
    <property type="component" value="Unassembled WGS sequence"/>
</dbReference>
<gene>
    <name evidence="1" type="ORF">NCI00_16510</name>
</gene>
<dbReference type="EMBL" id="JAMZEL010000006">
    <property type="protein sequence ID" value="MCP1384051.1"/>
    <property type="molecule type" value="Genomic_DNA"/>
</dbReference>
<evidence type="ECO:0000313" key="2">
    <source>
        <dbReference type="Proteomes" id="UP001204772"/>
    </source>
</evidence>
<evidence type="ECO:0000313" key="1">
    <source>
        <dbReference type="EMBL" id="MCP1384051.1"/>
    </source>
</evidence>
<keyword evidence="2" id="KW-1185">Reference proteome</keyword>
<reference evidence="1 2" key="1">
    <citation type="submission" date="2022-06" db="EMBL/GenBank/DDBJ databases">
        <title>Runella sp. S5 genome sequencing.</title>
        <authorList>
            <person name="Park S."/>
        </authorList>
    </citation>
    <scope>NUCLEOTIDE SEQUENCE [LARGE SCALE GENOMIC DNA]</scope>
    <source>
        <strain evidence="1 2">S5</strain>
    </source>
</reference>